<evidence type="ECO:0000256" key="9">
    <source>
        <dbReference type="ARBA" id="ARBA00034808"/>
    </source>
</evidence>
<dbReference type="CDD" id="cd18807">
    <property type="entry name" value="SF1_C_UvrD"/>
    <property type="match status" value="1"/>
</dbReference>
<keyword evidence="16" id="KW-1185">Reference proteome</keyword>
<feature type="binding site" evidence="11">
    <location>
        <begin position="22"/>
        <end position="29"/>
    </location>
    <ligand>
        <name>ATP</name>
        <dbReference type="ChEBI" id="CHEBI:30616"/>
    </ligand>
</feature>
<keyword evidence="4 11" id="KW-0347">Helicase</keyword>
<feature type="domain" description="UvrD-like helicase ATP-binding" evidence="13">
    <location>
        <begin position="1"/>
        <end position="276"/>
    </location>
</feature>
<organism evidence="15 16">
    <name type="scientific">Anaeromicropila populeti</name>
    <dbReference type="NCBI Taxonomy" id="37658"/>
    <lineage>
        <taxon>Bacteria</taxon>
        <taxon>Bacillati</taxon>
        <taxon>Bacillota</taxon>
        <taxon>Clostridia</taxon>
        <taxon>Lachnospirales</taxon>
        <taxon>Lachnospiraceae</taxon>
        <taxon>Anaeromicropila</taxon>
    </lineage>
</organism>
<keyword evidence="5 11" id="KW-0067">ATP-binding</keyword>
<evidence type="ECO:0000256" key="8">
    <source>
        <dbReference type="ARBA" id="ARBA00034617"/>
    </source>
</evidence>
<protein>
    <recommendedName>
        <fullName evidence="9">DNA 3'-5' helicase</fullName>
        <ecNumber evidence="9">5.6.2.4</ecNumber>
    </recommendedName>
</protein>
<keyword evidence="2 11" id="KW-0547">Nucleotide-binding</keyword>
<dbReference type="GO" id="GO:0033202">
    <property type="term" value="C:DNA helicase complex"/>
    <property type="evidence" value="ECO:0007669"/>
    <property type="project" value="TreeGrafter"/>
</dbReference>
<dbReference type="PROSITE" id="PS51217">
    <property type="entry name" value="UVRD_HELICASE_CTER"/>
    <property type="match status" value="1"/>
</dbReference>
<dbReference type="InterPro" id="IPR013986">
    <property type="entry name" value="DExx_box_DNA_helicase_dom_sf"/>
</dbReference>
<evidence type="ECO:0000256" key="3">
    <source>
        <dbReference type="ARBA" id="ARBA00022801"/>
    </source>
</evidence>
<evidence type="ECO:0000259" key="13">
    <source>
        <dbReference type="PROSITE" id="PS51198"/>
    </source>
</evidence>
<dbReference type="AlphaFoldDB" id="A0A1I6HL45"/>
<dbReference type="PANTHER" id="PTHR11070">
    <property type="entry name" value="UVRD / RECB / PCRA DNA HELICASE FAMILY MEMBER"/>
    <property type="match status" value="1"/>
</dbReference>
<dbReference type="Gene3D" id="1.10.10.160">
    <property type="match status" value="1"/>
</dbReference>
<dbReference type="GO" id="GO:0003677">
    <property type="term" value="F:DNA binding"/>
    <property type="evidence" value="ECO:0007669"/>
    <property type="project" value="UniProtKB-KW"/>
</dbReference>
<name>A0A1I6HL45_9FIRM</name>
<gene>
    <name evidence="15" type="ORF">SAMN05661086_00072</name>
</gene>
<dbReference type="GO" id="GO:0005524">
    <property type="term" value="F:ATP binding"/>
    <property type="evidence" value="ECO:0007669"/>
    <property type="project" value="UniProtKB-UniRule"/>
</dbReference>
<dbReference type="InterPro" id="IPR014016">
    <property type="entry name" value="UvrD-like_ATP-bd"/>
</dbReference>
<dbReference type="PROSITE" id="PS51198">
    <property type="entry name" value="UVRD_HELICASE_ATP_BIND"/>
    <property type="match status" value="1"/>
</dbReference>
<keyword evidence="12" id="KW-0175">Coiled coil</keyword>
<dbReference type="GO" id="GO:0005829">
    <property type="term" value="C:cytosol"/>
    <property type="evidence" value="ECO:0007669"/>
    <property type="project" value="TreeGrafter"/>
</dbReference>
<dbReference type="GO" id="GO:0043138">
    <property type="term" value="F:3'-5' DNA helicase activity"/>
    <property type="evidence" value="ECO:0007669"/>
    <property type="project" value="UniProtKB-EC"/>
</dbReference>
<dbReference type="GO" id="GO:0016887">
    <property type="term" value="F:ATP hydrolysis activity"/>
    <property type="evidence" value="ECO:0007669"/>
    <property type="project" value="RHEA"/>
</dbReference>
<comment type="similarity">
    <text evidence="1">Belongs to the helicase family. UvrD subfamily.</text>
</comment>
<dbReference type="InterPro" id="IPR014017">
    <property type="entry name" value="DNA_helicase_UvrD-like_C"/>
</dbReference>
<evidence type="ECO:0000256" key="1">
    <source>
        <dbReference type="ARBA" id="ARBA00009922"/>
    </source>
</evidence>
<evidence type="ECO:0000256" key="6">
    <source>
        <dbReference type="ARBA" id="ARBA00023125"/>
    </source>
</evidence>
<dbReference type="Gene3D" id="3.40.50.300">
    <property type="entry name" value="P-loop containing nucleotide triphosphate hydrolases"/>
    <property type="match status" value="2"/>
</dbReference>
<dbReference type="RefSeq" id="WP_092558709.1">
    <property type="nucleotide sequence ID" value="NZ_FOYZ01000001.1"/>
</dbReference>
<evidence type="ECO:0000313" key="15">
    <source>
        <dbReference type="EMBL" id="SFR55156.1"/>
    </source>
</evidence>
<feature type="domain" description="UvrD-like helicase C-terminal" evidence="14">
    <location>
        <begin position="277"/>
        <end position="540"/>
    </location>
</feature>
<evidence type="ECO:0000256" key="4">
    <source>
        <dbReference type="ARBA" id="ARBA00022806"/>
    </source>
</evidence>
<dbReference type="STRING" id="37658.SAMN05661086_00072"/>
<dbReference type="Proteomes" id="UP000199659">
    <property type="component" value="Unassembled WGS sequence"/>
</dbReference>
<reference evidence="15 16" key="1">
    <citation type="submission" date="2016-10" db="EMBL/GenBank/DDBJ databases">
        <authorList>
            <person name="de Groot N.N."/>
        </authorList>
    </citation>
    <scope>NUCLEOTIDE SEQUENCE [LARGE SCALE GENOMIC DNA]</scope>
    <source>
        <strain evidence="15 16">743A</strain>
    </source>
</reference>
<dbReference type="OrthoDB" id="9810135at2"/>
<evidence type="ECO:0000256" key="2">
    <source>
        <dbReference type="ARBA" id="ARBA00022741"/>
    </source>
</evidence>
<dbReference type="GO" id="GO:0000725">
    <property type="term" value="P:recombinational repair"/>
    <property type="evidence" value="ECO:0007669"/>
    <property type="project" value="TreeGrafter"/>
</dbReference>
<proteinExistence type="inferred from homology"/>
<dbReference type="CDD" id="cd17932">
    <property type="entry name" value="DEXQc_UvrD"/>
    <property type="match status" value="1"/>
</dbReference>
<dbReference type="EMBL" id="FOYZ01000001">
    <property type="protein sequence ID" value="SFR55156.1"/>
    <property type="molecule type" value="Genomic_DNA"/>
</dbReference>
<dbReference type="Pfam" id="PF00580">
    <property type="entry name" value="UvrD-helicase"/>
    <property type="match status" value="1"/>
</dbReference>
<dbReference type="Pfam" id="PF13361">
    <property type="entry name" value="UvrD_C"/>
    <property type="match status" value="1"/>
</dbReference>
<evidence type="ECO:0000256" key="11">
    <source>
        <dbReference type="PROSITE-ProRule" id="PRU00560"/>
    </source>
</evidence>
<evidence type="ECO:0000259" key="14">
    <source>
        <dbReference type="PROSITE" id="PS51217"/>
    </source>
</evidence>
<evidence type="ECO:0000256" key="7">
    <source>
        <dbReference type="ARBA" id="ARBA00023235"/>
    </source>
</evidence>
<evidence type="ECO:0000256" key="10">
    <source>
        <dbReference type="ARBA" id="ARBA00048988"/>
    </source>
</evidence>
<evidence type="ECO:0000256" key="12">
    <source>
        <dbReference type="SAM" id="Coils"/>
    </source>
</evidence>
<comment type="catalytic activity">
    <reaction evidence="8">
        <text>Couples ATP hydrolysis with the unwinding of duplex DNA by translocating in the 3'-5' direction.</text>
        <dbReference type="EC" id="5.6.2.4"/>
    </reaction>
</comment>
<accession>A0A1I6HL45</accession>
<dbReference type="EC" id="5.6.2.4" evidence="9"/>
<comment type="catalytic activity">
    <reaction evidence="10">
        <text>ATP + H2O = ADP + phosphate + H(+)</text>
        <dbReference type="Rhea" id="RHEA:13065"/>
        <dbReference type="ChEBI" id="CHEBI:15377"/>
        <dbReference type="ChEBI" id="CHEBI:15378"/>
        <dbReference type="ChEBI" id="CHEBI:30616"/>
        <dbReference type="ChEBI" id="CHEBI:43474"/>
        <dbReference type="ChEBI" id="CHEBI:456216"/>
        <dbReference type="EC" id="5.6.2.4"/>
    </reaction>
</comment>
<evidence type="ECO:0000256" key="5">
    <source>
        <dbReference type="ARBA" id="ARBA00022840"/>
    </source>
</evidence>
<dbReference type="PANTHER" id="PTHR11070:SF2">
    <property type="entry name" value="ATP-DEPENDENT DNA HELICASE SRS2"/>
    <property type="match status" value="1"/>
</dbReference>
<sequence>MNLSKAQETVVTHELGPMLVLAGPGSGKTFVITRRTRYLIEQCGVDPRNILVITFTKAAADEMKERFEQLMGENNYGVNFGTFHAIFFKILKYAYNFNGNNILREEVKYQMMQEIIRKLDYAVEDEKDFIESIISEISLVKGEGIQIDFYYSMNCPENLFQKIYKEYEEKLRQANLVDFDDMMLLCYQLLKEREDILKLWQKKYQYIMVDEAQDSNQMQYAITKMLAGETKHLMLVGDDDQSLYRFRGAKPEILLNFKKDFPNAKKVLLDYNYRSQENIVKGALKVIKNNKKRFEKDIKPTRKGEGEIVISGFQTILEENKSVVTKIQEIYQKGTPYRDIAVLFRTNTQPRALVGLLMAYNIPFRMKDTMPNIYDHWIAKNILAYIRLAMGQRERNLFLEVMNRPKRYIARDSVKEKNVDFNTLRSYYLDKSFMVDRINKLEYDLNLMKSMNPLAAIKYIRNGVGYNSYLEEYAKFRNIKVEELLEVLEELEENSKDFKTYSQWFSFMEQYQENLKEQIQHKNEKDYDSISLMTFHGCKGLEFKNVFIVDANEGITPHRKAVSSTEMEEERRMFYVAMTRAKDNLFLYYIKERYEKKLICSRFIGELLSDSSEIKEQARVEHKTYGMGTVLSLNEKKCTIKFDQLGVPKVLSLEFCIQNQLIKVISEQERNRG</sequence>
<dbReference type="InterPro" id="IPR027417">
    <property type="entry name" value="P-loop_NTPase"/>
</dbReference>
<keyword evidence="6" id="KW-0238">DNA-binding</keyword>
<dbReference type="Gene3D" id="1.10.486.10">
    <property type="entry name" value="PCRA, domain 4"/>
    <property type="match status" value="1"/>
</dbReference>
<keyword evidence="3 11" id="KW-0378">Hydrolase</keyword>
<feature type="coiled-coil region" evidence="12">
    <location>
        <begin position="474"/>
        <end position="501"/>
    </location>
</feature>
<dbReference type="SUPFAM" id="SSF52540">
    <property type="entry name" value="P-loop containing nucleoside triphosphate hydrolases"/>
    <property type="match status" value="1"/>
</dbReference>
<keyword evidence="7" id="KW-0413">Isomerase</keyword>
<dbReference type="InterPro" id="IPR000212">
    <property type="entry name" value="DNA_helicase_UvrD/REP"/>
</dbReference>
<evidence type="ECO:0000313" key="16">
    <source>
        <dbReference type="Proteomes" id="UP000199659"/>
    </source>
</evidence>